<dbReference type="Proteomes" id="UP000714275">
    <property type="component" value="Unassembled WGS sequence"/>
</dbReference>
<keyword evidence="2" id="KW-1185">Reference proteome</keyword>
<comment type="caution">
    <text evidence="1">The sequence shown here is derived from an EMBL/GenBank/DDBJ whole genome shotgun (WGS) entry which is preliminary data.</text>
</comment>
<dbReference type="InterPro" id="IPR052577">
    <property type="entry name" value="VWA7"/>
</dbReference>
<dbReference type="PANTHER" id="PTHR14905">
    <property type="entry name" value="NG37"/>
    <property type="match status" value="1"/>
</dbReference>
<feature type="non-terminal residue" evidence="1">
    <location>
        <position position="108"/>
    </location>
</feature>
<dbReference type="InterPro" id="IPR010816">
    <property type="entry name" value="Het-C"/>
</dbReference>
<name>A0A9P6ZM87_9AGAM</name>
<sequence>NGYATGKFEVTPERLGAYLPTEHIDNLKGYGEGEDARQYDPKSCGPPDELVIDPQTGMKNYIANENGHWDTPKALVCKVLQQCIYLGRKYKSSGDKADEYEAFRLLGQ</sequence>
<evidence type="ECO:0000313" key="2">
    <source>
        <dbReference type="Proteomes" id="UP000714275"/>
    </source>
</evidence>
<dbReference type="AlphaFoldDB" id="A0A9P6ZM87"/>
<gene>
    <name evidence="1" type="ORF">EV702DRAFT_1248744</name>
</gene>
<feature type="non-terminal residue" evidence="1">
    <location>
        <position position="1"/>
    </location>
</feature>
<dbReference type="OrthoDB" id="2506204at2759"/>
<proteinExistence type="predicted"/>
<reference evidence="1" key="1">
    <citation type="journal article" date="2020" name="New Phytol.">
        <title>Comparative genomics reveals dynamic genome evolution in host specialist ectomycorrhizal fungi.</title>
        <authorList>
            <person name="Lofgren L.A."/>
            <person name="Nguyen N.H."/>
            <person name="Vilgalys R."/>
            <person name="Ruytinx J."/>
            <person name="Liao H.L."/>
            <person name="Branco S."/>
            <person name="Kuo A."/>
            <person name="LaButti K."/>
            <person name="Lipzen A."/>
            <person name="Andreopoulos W."/>
            <person name="Pangilinan J."/>
            <person name="Riley R."/>
            <person name="Hundley H."/>
            <person name="Na H."/>
            <person name="Barry K."/>
            <person name="Grigoriev I.V."/>
            <person name="Stajich J.E."/>
            <person name="Kennedy P.G."/>
        </authorList>
    </citation>
    <scope>NUCLEOTIDE SEQUENCE</scope>
    <source>
        <strain evidence="1">DOB743</strain>
    </source>
</reference>
<organism evidence="1 2">
    <name type="scientific">Suillus placidus</name>
    <dbReference type="NCBI Taxonomy" id="48579"/>
    <lineage>
        <taxon>Eukaryota</taxon>
        <taxon>Fungi</taxon>
        <taxon>Dikarya</taxon>
        <taxon>Basidiomycota</taxon>
        <taxon>Agaricomycotina</taxon>
        <taxon>Agaricomycetes</taxon>
        <taxon>Agaricomycetidae</taxon>
        <taxon>Boletales</taxon>
        <taxon>Suillineae</taxon>
        <taxon>Suillaceae</taxon>
        <taxon>Suillus</taxon>
    </lineage>
</organism>
<evidence type="ECO:0000313" key="1">
    <source>
        <dbReference type="EMBL" id="KAG1771115.1"/>
    </source>
</evidence>
<accession>A0A9P6ZM87</accession>
<protein>
    <submittedName>
        <fullName evidence="1">Heterokaryon incompatibility Het-C</fullName>
    </submittedName>
</protein>
<dbReference type="EMBL" id="JABBWD010000061">
    <property type="protein sequence ID" value="KAG1771115.1"/>
    <property type="molecule type" value="Genomic_DNA"/>
</dbReference>
<dbReference type="Pfam" id="PF07217">
    <property type="entry name" value="Het-C"/>
    <property type="match status" value="1"/>
</dbReference>
<dbReference type="PANTHER" id="PTHR14905:SF7">
    <property type="entry name" value="VON WILLEBRAND FACTOR A DOMAIN-CONTAINING PROTEIN 7"/>
    <property type="match status" value="1"/>
</dbReference>